<evidence type="ECO:0000313" key="9">
    <source>
        <dbReference type="EMBL" id="RFA15542.1"/>
    </source>
</evidence>
<proteinExistence type="predicted"/>
<dbReference type="SUPFAM" id="SSF48208">
    <property type="entry name" value="Six-hairpin glycosidases"/>
    <property type="match status" value="1"/>
</dbReference>
<comment type="caution">
    <text evidence="9">The sequence shown here is derived from an EMBL/GenBank/DDBJ whole genome shotgun (WGS) entry which is preliminary data.</text>
</comment>
<dbReference type="GO" id="GO:0005975">
    <property type="term" value="P:carbohydrate metabolic process"/>
    <property type="evidence" value="ECO:0007669"/>
    <property type="project" value="InterPro"/>
</dbReference>
<dbReference type="Gene3D" id="2.60.420.10">
    <property type="entry name" value="Maltose phosphorylase, domain 3"/>
    <property type="match status" value="1"/>
</dbReference>
<dbReference type="Pfam" id="PF17390">
    <property type="entry name" value="Bac_rhamnosid_C"/>
    <property type="match status" value="1"/>
</dbReference>
<evidence type="ECO:0000256" key="1">
    <source>
        <dbReference type="ARBA" id="ARBA00001445"/>
    </source>
</evidence>
<dbReference type="InterPro" id="IPR035396">
    <property type="entry name" value="Bac_rhamnosid6H"/>
</dbReference>
<feature type="domain" description="Alpha-L-rhamnosidase concanavalin-like" evidence="5">
    <location>
        <begin position="371"/>
        <end position="471"/>
    </location>
</feature>
<dbReference type="AlphaFoldDB" id="A0A3E0VZS0"/>
<evidence type="ECO:0000259" key="8">
    <source>
        <dbReference type="Pfam" id="PF17390"/>
    </source>
</evidence>
<name>A0A3E0VZS0_9MICO</name>
<evidence type="ECO:0000313" key="10">
    <source>
        <dbReference type="Proteomes" id="UP000256541"/>
    </source>
</evidence>
<dbReference type="InterPro" id="IPR013783">
    <property type="entry name" value="Ig-like_fold"/>
</dbReference>
<dbReference type="Pfam" id="PF25788">
    <property type="entry name" value="Ig_Rha78A_N"/>
    <property type="match status" value="1"/>
</dbReference>
<dbReference type="Proteomes" id="UP000256541">
    <property type="component" value="Unassembled WGS sequence"/>
</dbReference>
<dbReference type="Pfam" id="PF08531">
    <property type="entry name" value="Bac_rhamnosid_N"/>
    <property type="match status" value="1"/>
</dbReference>
<dbReference type="EMBL" id="NBXB01000020">
    <property type="protein sequence ID" value="RFA15542.1"/>
    <property type="molecule type" value="Genomic_DNA"/>
</dbReference>
<reference evidence="9 10" key="1">
    <citation type="submission" date="2017-04" db="EMBL/GenBank/DDBJ databases">
        <title>Comparative genome analysis of Subtercola boreus.</title>
        <authorList>
            <person name="Cho Y.-J."/>
            <person name="Cho A."/>
            <person name="Kim O.-S."/>
            <person name="Lee J.-I."/>
        </authorList>
    </citation>
    <scope>NUCLEOTIDE SEQUENCE [LARGE SCALE GENOMIC DNA]</scope>
    <source>
        <strain evidence="9 10">P27479</strain>
    </source>
</reference>
<dbReference type="Pfam" id="PF17389">
    <property type="entry name" value="Bac_rhamnosid6H"/>
    <property type="match status" value="1"/>
</dbReference>
<evidence type="ECO:0000259" key="7">
    <source>
        <dbReference type="Pfam" id="PF17389"/>
    </source>
</evidence>
<dbReference type="InterPro" id="IPR008928">
    <property type="entry name" value="6-hairpin_glycosidase_sf"/>
</dbReference>
<dbReference type="Pfam" id="PF05592">
    <property type="entry name" value="Bac_rhamnosid"/>
    <property type="match status" value="1"/>
</dbReference>
<dbReference type="RefSeq" id="WP_116411043.1">
    <property type="nucleotide sequence ID" value="NZ_NBXB01000020.1"/>
</dbReference>
<evidence type="ECO:0000256" key="2">
    <source>
        <dbReference type="ARBA" id="ARBA00012652"/>
    </source>
</evidence>
<dbReference type="OrthoDB" id="9761045at2"/>
<dbReference type="GO" id="GO:0030596">
    <property type="term" value="F:alpha-L-rhamnosidase activity"/>
    <property type="evidence" value="ECO:0007669"/>
    <property type="project" value="UniProtKB-EC"/>
</dbReference>
<dbReference type="EC" id="3.2.1.40" evidence="2"/>
<organism evidence="9 10">
    <name type="scientific">Subtercola boreus</name>
    <dbReference type="NCBI Taxonomy" id="120213"/>
    <lineage>
        <taxon>Bacteria</taxon>
        <taxon>Bacillati</taxon>
        <taxon>Actinomycetota</taxon>
        <taxon>Actinomycetes</taxon>
        <taxon>Micrococcales</taxon>
        <taxon>Microbacteriaceae</taxon>
        <taxon>Subtercola</taxon>
    </lineage>
</organism>
<dbReference type="PANTHER" id="PTHR33307:SF6">
    <property type="entry name" value="ALPHA-RHAMNOSIDASE (EUROFUNG)-RELATED"/>
    <property type="match status" value="1"/>
</dbReference>
<gene>
    <name evidence="9" type="ORF">B7R22_06880</name>
</gene>
<feature type="domain" description="Bacterial alpha-L-rhamnosidase N-terminal" evidence="6">
    <location>
        <begin position="158"/>
        <end position="286"/>
    </location>
</feature>
<dbReference type="InterPro" id="IPR016007">
    <property type="entry name" value="Alpha_rhamnosid"/>
</dbReference>
<feature type="domain" description="Alpha-L-rhamnosidase six-hairpin glycosidase" evidence="7">
    <location>
        <begin position="478"/>
        <end position="811"/>
    </location>
</feature>
<dbReference type="Gene3D" id="1.50.10.10">
    <property type="match status" value="1"/>
</dbReference>
<dbReference type="InterPro" id="IPR008902">
    <property type="entry name" value="Rhamnosid_concanavalin"/>
</dbReference>
<comment type="catalytic activity">
    <reaction evidence="1">
        <text>Hydrolysis of terminal non-reducing alpha-L-rhamnose residues in alpha-L-rhamnosides.</text>
        <dbReference type="EC" id="3.2.1.40"/>
    </reaction>
</comment>
<evidence type="ECO:0000259" key="6">
    <source>
        <dbReference type="Pfam" id="PF08531"/>
    </source>
</evidence>
<protein>
    <recommendedName>
        <fullName evidence="2">alpha-L-rhamnosidase</fullName>
        <ecNumber evidence="2">3.2.1.40</ecNumber>
    </recommendedName>
</protein>
<evidence type="ECO:0000259" key="5">
    <source>
        <dbReference type="Pfam" id="PF05592"/>
    </source>
</evidence>
<evidence type="ECO:0000256" key="3">
    <source>
        <dbReference type="ARBA" id="ARBA00022801"/>
    </source>
</evidence>
<sequence>MQHNRSADHAAAPVRLMVDDRLADDNASGVALPVATSVTPRLSWIVPLARRGQQQVAYEIVATKTSDRRGVVWSSGLVESGENRGIVWGGDAIAAHSQLSWAVRVTDERGIVSPWSQSAAIVVGPLTPADWNASWITFASTDAAFIDFEVDASADGRTVARATVHFAGAGKLRPYVDGSPVNPEANDPTDSSLKRSISRSYDVTHLLAAGGGMHRFAVAAVLGHYRLVLDQPRVIAELRIEYSDASVQSVGTSPGWRVSHTSLVADDPFYLEEHDARIADAWASPGGQPVGDAGRHADAVAVWSAESGAETETETDVTVSMPASRPDTGAPAASTPVSDRSAQSAVIVPDAGPPVRVVRRLSATQIGTPAEDVRVYELDENVSARVCLELHGMTPGVRLEVVHGEKLNANGRVDTTNIRLPSDRNRERQVFAYTAAGGDETASPWFASFGFRFVEVRNIAPHVTATLTAGVLHSAAEKSGTLSSDSPELNRMVEMAVRTQYNNTPGFPSDCPTREQGGWTGDASISAEAGLAHLDLVGVYRNWLADVALDAQTDGGILGVSPNLLGPEGIQPADPVWGSAMTEIPWQLWWATGDLSIIYELLPTIRRWADWQVDALDDGIVTKSDISYGADWLAFEQTPPVLLQTGAVLTSLRQLADLEEATGAPDQAVRRRQQAETVVAGARHHLRDDVERVWGNDSQGSNAVALVTGLADAADHDFLGDRLRLAVEASGDRLSSGFPGTKAVVEALARADGGTALLAALRQRQQPGLGSMLVDGPGTFWETWWIDNENVGVASLDHIGLGAPYAAWAWRYVAGLRPTEPGFRRFTIDPRLVGLVNAMSFERLTPRGAILAKWAYEAGVYSIAVTVPVGAVAEVVMPGAVAVTPGTVRVDGVDTRSGERTHVFGPGIHTLEAAVVLPERHEPVAQPPRRTDAGETWLSDGVTSTWLPEAPNAVVRIDEHDIICTPVYHQPLPAPTLDVQLADFRPEVDEWLVLDASGRTFDLSDATFAFASFDVDGPGLVGRRVRPLLRLTSADGSVRIASARPLPIAWNRVALEIADWPGRNAVVEVAVGIRWSDVHDTGRGPWLPLPEGDGPHEFGFRVGRVGWTSAPRTF</sequence>
<evidence type="ECO:0000256" key="4">
    <source>
        <dbReference type="SAM" id="MobiDB-lite"/>
    </source>
</evidence>
<feature type="region of interest" description="Disordered" evidence="4">
    <location>
        <begin position="304"/>
        <end position="343"/>
    </location>
</feature>
<accession>A0A3E0VZS0</accession>
<dbReference type="InterPro" id="IPR013737">
    <property type="entry name" value="Bac_rhamnosid_N"/>
</dbReference>
<dbReference type="Gene3D" id="2.60.120.260">
    <property type="entry name" value="Galactose-binding domain-like"/>
    <property type="match status" value="2"/>
</dbReference>
<dbReference type="InterPro" id="IPR012341">
    <property type="entry name" value="6hp_glycosidase-like_sf"/>
</dbReference>
<keyword evidence="3" id="KW-0378">Hydrolase</keyword>
<dbReference type="Gene3D" id="2.60.40.10">
    <property type="entry name" value="Immunoglobulins"/>
    <property type="match status" value="1"/>
</dbReference>
<dbReference type="InterPro" id="IPR035398">
    <property type="entry name" value="Bac_rhamnosid_C"/>
</dbReference>
<feature type="domain" description="Alpha-L-rhamnosidase C-terminal" evidence="8">
    <location>
        <begin position="815"/>
        <end position="881"/>
    </location>
</feature>
<dbReference type="PANTHER" id="PTHR33307">
    <property type="entry name" value="ALPHA-RHAMNOSIDASE (EUROFUNG)"/>
    <property type="match status" value="1"/>
</dbReference>